<keyword evidence="2" id="KW-1185">Reference proteome</keyword>
<gene>
    <name evidence="1" type="ORF">VNO77_20178</name>
</gene>
<accession>A0AAN9LNZ7</accession>
<proteinExistence type="predicted"/>
<evidence type="ECO:0000313" key="2">
    <source>
        <dbReference type="Proteomes" id="UP001367508"/>
    </source>
</evidence>
<reference evidence="1 2" key="1">
    <citation type="submission" date="2024-01" db="EMBL/GenBank/DDBJ databases">
        <title>The genomes of 5 underutilized Papilionoideae crops provide insights into root nodulation and disease resistanc.</title>
        <authorList>
            <person name="Jiang F."/>
        </authorList>
    </citation>
    <scope>NUCLEOTIDE SEQUENCE [LARGE SCALE GENOMIC DNA]</scope>
    <source>
        <strain evidence="1">LVBAO_FW01</strain>
        <tissue evidence="1">Leaves</tissue>
    </source>
</reference>
<evidence type="ECO:0000313" key="1">
    <source>
        <dbReference type="EMBL" id="KAK7339507.1"/>
    </source>
</evidence>
<organism evidence="1 2">
    <name type="scientific">Canavalia gladiata</name>
    <name type="common">Sword bean</name>
    <name type="synonym">Dolichos gladiatus</name>
    <dbReference type="NCBI Taxonomy" id="3824"/>
    <lineage>
        <taxon>Eukaryota</taxon>
        <taxon>Viridiplantae</taxon>
        <taxon>Streptophyta</taxon>
        <taxon>Embryophyta</taxon>
        <taxon>Tracheophyta</taxon>
        <taxon>Spermatophyta</taxon>
        <taxon>Magnoliopsida</taxon>
        <taxon>eudicotyledons</taxon>
        <taxon>Gunneridae</taxon>
        <taxon>Pentapetalae</taxon>
        <taxon>rosids</taxon>
        <taxon>fabids</taxon>
        <taxon>Fabales</taxon>
        <taxon>Fabaceae</taxon>
        <taxon>Papilionoideae</taxon>
        <taxon>50 kb inversion clade</taxon>
        <taxon>NPAAA clade</taxon>
        <taxon>indigoferoid/millettioid clade</taxon>
        <taxon>Phaseoleae</taxon>
        <taxon>Canavalia</taxon>
    </lineage>
</organism>
<sequence>MGLDLRGMLMDLARLHSKGNHHKCRCIAPFPSPTPLFYRIVASIVSETLFWTYLTDQWWSLDWALKLPWSSYTRITRKESLENDLRGFGNVLGRRLKPKNPSQGSLLALSSGISLERRLWLLEISSGFFLFLQSSPSFFFLGKKLLTPKSSLFPFL</sequence>
<name>A0AAN9LNZ7_CANGL</name>
<dbReference type="AlphaFoldDB" id="A0AAN9LNZ7"/>
<comment type="caution">
    <text evidence="1">The sequence shown here is derived from an EMBL/GenBank/DDBJ whole genome shotgun (WGS) entry which is preliminary data.</text>
</comment>
<dbReference type="EMBL" id="JAYMYQ010000004">
    <property type="protein sequence ID" value="KAK7339507.1"/>
    <property type="molecule type" value="Genomic_DNA"/>
</dbReference>
<protein>
    <submittedName>
        <fullName evidence="1">Uncharacterized protein</fullName>
    </submittedName>
</protein>
<dbReference type="Proteomes" id="UP001367508">
    <property type="component" value="Unassembled WGS sequence"/>
</dbReference>